<comment type="caution">
    <text evidence="4">The sequence shown here is derived from an EMBL/GenBank/DDBJ whole genome shotgun (WGS) entry which is preliminary data.</text>
</comment>
<dbReference type="PANTHER" id="PTHR45632">
    <property type="entry name" value="LD33804P"/>
    <property type="match status" value="1"/>
</dbReference>
<accession>A0A3E1KB54</accession>
<protein>
    <recommendedName>
        <fullName evidence="6">Galactose oxidase</fullName>
    </recommendedName>
</protein>
<keyword evidence="1" id="KW-0880">Kelch repeat</keyword>
<evidence type="ECO:0000313" key="5">
    <source>
        <dbReference type="Proteomes" id="UP000260351"/>
    </source>
</evidence>
<dbReference type="RefSeq" id="WP_116649759.1">
    <property type="nucleotide sequence ID" value="NZ_QUZK01000016.1"/>
</dbReference>
<organism evidence="4 5">
    <name type="scientific">Wenzhouxiangella sediminis</name>
    <dbReference type="NCBI Taxonomy" id="1792836"/>
    <lineage>
        <taxon>Bacteria</taxon>
        <taxon>Pseudomonadati</taxon>
        <taxon>Pseudomonadota</taxon>
        <taxon>Gammaproteobacteria</taxon>
        <taxon>Chromatiales</taxon>
        <taxon>Wenzhouxiangellaceae</taxon>
        <taxon>Wenzhouxiangella</taxon>
    </lineage>
</organism>
<dbReference type="EMBL" id="QUZK01000016">
    <property type="protein sequence ID" value="RFF31747.1"/>
    <property type="molecule type" value="Genomic_DNA"/>
</dbReference>
<proteinExistence type="predicted"/>
<sequence>MVSTTKPFKTAVISLVFLLSAWSGYAVAQAGVKATPSAHVGSALQSPLAVVQAEGQLRGVVQEWPNNGWESRTVMDSARWGHAVVSYSTESVPGFVYVIGGNNSSGITVSNVSRYDVDAATWSDLTPMTNAVQQVSAVRIGQRIFVPGGYTTSFFPTALLQIYDIVADTWTTGASLPQAVGDYAIGVHDDRYIYVIGGYTGSADTDAVQVYDTETDTWVQATPKPGTLVAGLRGGIVEGRIVVTGGYNQAGSIQMSETWIGAIDPNDPTSITWTAGPNYPAGPVGRHGAGVPSTVSPGGEYSSPSVVVFTGGDPTGDGTESRTETWLFEVPTESWHSLPAKLTAASNISSLVPILADGRVHMVAPGGYDGSSFLAVNEWLTLLGQSVFSDRFEQ</sequence>
<dbReference type="Pfam" id="PF24681">
    <property type="entry name" value="Kelch_KLHDC2_KLHL20_DRC7"/>
    <property type="match status" value="1"/>
</dbReference>
<keyword evidence="5" id="KW-1185">Reference proteome</keyword>
<dbReference type="SMART" id="SM00612">
    <property type="entry name" value="Kelch"/>
    <property type="match status" value="3"/>
</dbReference>
<dbReference type="InterPro" id="IPR015915">
    <property type="entry name" value="Kelch-typ_b-propeller"/>
</dbReference>
<feature type="chain" id="PRO_5017601570" description="Galactose oxidase" evidence="3">
    <location>
        <begin position="29"/>
        <end position="394"/>
    </location>
</feature>
<evidence type="ECO:0000256" key="1">
    <source>
        <dbReference type="ARBA" id="ARBA00022441"/>
    </source>
</evidence>
<dbReference type="OrthoDB" id="6192994at2"/>
<dbReference type="InterPro" id="IPR006652">
    <property type="entry name" value="Kelch_1"/>
</dbReference>
<dbReference type="Proteomes" id="UP000260351">
    <property type="component" value="Unassembled WGS sequence"/>
</dbReference>
<dbReference type="SUPFAM" id="SSF117281">
    <property type="entry name" value="Kelch motif"/>
    <property type="match status" value="1"/>
</dbReference>
<dbReference type="Gene3D" id="2.120.10.80">
    <property type="entry name" value="Kelch-type beta propeller"/>
    <property type="match status" value="2"/>
</dbReference>
<keyword evidence="2" id="KW-0677">Repeat</keyword>
<evidence type="ECO:0000313" key="4">
    <source>
        <dbReference type="EMBL" id="RFF31747.1"/>
    </source>
</evidence>
<name>A0A3E1KB54_9GAMM</name>
<gene>
    <name evidence="4" type="ORF">DZC52_03620</name>
</gene>
<feature type="signal peptide" evidence="3">
    <location>
        <begin position="1"/>
        <end position="28"/>
    </location>
</feature>
<dbReference type="AlphaFoldDB" id="A0A3E1KB54"/>
<keyword evidence="3" id="KW-0732">Signal</keyword>
<dbReference type="PANTHER" id="PTHR45632:SF3">
    <property type="entry name" value="KELCH-LIKE PROTEIN 32"/>
    <property type="match status" value="1"/>
</dbReference>
<evidence type="ECO:0000256" key="2">
    <source>
        <dbReference type="ARBA" id="ARBA00022737"/>
    </source>
</evidence>
<evidence type="ECO:0008006" key="6">
    <source>
        <dbReference type="Google" id="ProtNLM"/>
    </source>
</evidence>
<evidence type="ECO:0000256" key="3">
    <source>
        <dbReference type="SAM" id="SignalP"/>
    </source>
</evidence>
<reference evidence="4 5" key="1">
    <citation type="submission" date="2018-08" db="EMBL/GenBank/DDBJ databases">
        <title>Wenzhouxiangella salilacus sp. nov., a novel bacterium isolated from a saline lake in Xinjiang Province, China.</title>
        <authorList>
            <person name="Han S."/>
        </authorList>
    </citation>
    <scope>NUCLEOTIDE SEQUENCE [LARGE SCALE GENOMIC DNA]</scope>
    <source>
        <strain evidence="4 5">XDB06</strain>
    </source>
</reference>